<organism evidence="4 5">
    <name type="scientific">Tetradesmus obliquus</name>
    <name type="common">Green alga</name>
    <name type="synonym">Acutodesmus obliquus</name>
    <dbReference type="NCBI Taxonomy" id="3088"/>
    <lineage>
        <taxon>Eukaryota</taxon>
        <taxon>Viridiplantae</taxon>
        <taxon>Chlorophyta</taxon>
        <taxon>core chlorophytes</taxon>
        <taxon>Chlorophyceae</taxon>
        <taxon>CS clade</taxon>
        <taxon>Sphaeropleales</taxon>
        <taxon>Scenedesmaceae</taxon>
        <taxon>Tetradesmus</taxon>
    </lineage>
</organism>
<protein>
    <recommendedName>
        <fullName evidence="6">PPM-type phosphatase domain-containing protein</fullName>
    </recommendedName>
</protein>
<dbReference type="InterPro" id="IPR013784">
    <property type="entry name" value="Carb-bd-like_fold"/>
</dbReference>
<feature type="compositionally biased region" description="Low complexity" evidence="1">
    <location>
        <begin position="1034"/>
        <end position="1052"/>
    </location>
</feature>
<gene>
    <name evidence="4" type="ORF">BQ4739_LOCUS19777</name>
</gene>
<feature type="compositionally biased region" description="Polar residues" evidence="1">
    <location>
        <begin position="297"/>
        <end position="311"/>
    </location>
</feature>
<dbReference type="Proteomes" id="UP000256970">
    <property type="component" value="Unassembled WGS sequence"/>
</dbReference>
<feature type="region of interest" description="Disordered" evidence="1">
    <location>
        <begin position="1034"/>
        <end position="1063"/>
    </location>
</feature>
<feature type="region of interest" description="Disordered" evidence="1">
    <location>
        <begin position="687"/>
        <end position="708"/>
    </location>
</feature>
<dbReference type="Gene3D" id="2.60.40.10">
    <property type="entry name" value="Immunoglobulins"/>
    <property type="match status" value="1"/>
</dbReference>
<dbReference type="PANTHER" id="PTHR12320">
    <property type="entry name" value="PROTEIN PHOSPHATASE 2C"/>
    <property type="match status" value="1"/>
</dbReference>
<dbReference type="EMBL" id="FNXT01001368">
    <property type="protein sequence ID" value="SZX79506.1"/>
    <property type="molecule type" value="Genomic_DNA"/>
</dbReference>
<dbReference type="SMART" id="SM00332">
    <property type="entry name" value="PP2Cc"/>
    <property type="match status" value="1"/>
</dbReference>
<feature type="compositionally biased region" description="Low complexity" evidence="1">
    <location>
        <begin position="312"/>
        <end position="321"/>
    </location>
</feature>
<sequence>MSELSSSPLSRRGARKAAARLSRLFTGNGSSTIKPSSSSDTLCQAVAAPAAQEASLQDSSSSRVTSTPVTIVLARRVGFGDRIAVVGDTQALGCWSVLDGVPLQWQEGDVWRGEVSLQPGMHEFKCVTLKADGGQEWELGSNRVVQVPAGSDALVARCEWANTACTTVVATSGCASSSDGQAAAPLTSLQDPQAAAAGGVLFHSISDASLWSADDADDAVATVSRSPRTAAAGSNAAAVEGSVAPAAAAAAAAPAEPADDSASSSSCSDVVFVAASEHGGLAASGKQASFVSSHNSSQQLIPHGSYSQLGPSASSNSEEELSAYTYDTTSSNSASSSISSSFDASFVTAAGTAAAPASQQQQPLTPASLAAAAAAAAAGAMRPTVSVPEYSLSTDSGVSAGEEGGATLADAIAADAASKATSADQQQRPQPLLSSPSPFSARKPPAYSLLSPISSTSTRPLRGAASSSAASFSAYSSMEVSELLAGSEDCGTVNNMSSEEGLAMAAEASLLYDELYEQEPAAAPAAAAAAAVDEQQLLEAGVLQDPLAFEQLMAVEPAVLAAQQQQESSVFGAAAAAAAAAAAGTYSSRGGFRDSSADAILSAAAEICALGEDVDASALLPKEDTLPPMALARFAAPAGAEEEAAEQQAAQLELLDDITAADDDADVFAVGEDDDDVLPLQDQAAAAAPSLPGSNNSSSSSGFVTGGSSFSSSSSASSSLTKDQLPCLGLTVTVPSPADKAAVEAARLSAANADAAAAVAAAKPSYQRGHDDVLEPPVAQEGLRLVASAHIIPHVDKTHTGGEDAFFISQAGHGALGVSDGVSAWAEDGIDPGEYSRTFVQYCCEAFEERVMAAARAANKGTFCAKFDPRAVLRYAQQCTCKPGSATVVLAAMQPGGKLHVANLGDCGIKVVRDGKIVHETQPQQHDFNLPYQLSHPRLFPDTDTADSADRYTWDVQEGDIIVAASDGLFDNLWDEELLALLPQGLLGAPPPLDSSSSLTGMDSLGRSAGKKLLSRSRSFAALTRSSSSASVQAAASANAAQEQQQQQQQQQGGSGALPRSRSTSHIASWGAKKLSWGRSKGAKAAAVAAAAGYSLAEDDVFAEAAAVAAAAPLKPATPSDVSPSDVARAAELLAAAAAAHAADKEFRSPWSVAAGKAFGLLARLFAKGGKMDDITCVVAVVQDAGKARANAAAAAAADKAGQHHASSSPTSSLGEDSSSSPVSSS</sequence>
<dbReference type="InterPro" id="IPR001932">
    <property type="entry name" value="PPM-type_phosphatase-like_dom"/>
</dbReference>
<dbReference type="AlphaFoldDB" id="A0A383WQH0"/>
<evidence type="ECO:0000313" key="4">
    <source>
        <dbReference type="EMBL" id="SZX79506.1"/>
    </source>
</evidence>
<reference evidence="4 5" key="1">
    <citation type="submission" date="2016-10" db="EMBL/GenBank/DDBJ databases">
        <authorList>
            <person name="Cai Z."/>
        </authorList>
    </citation>
    <scope>NUCLEOTIDE SEQUENCE [LARGE SCALE GENOMIC DNA]</scope>
</reference>
<feature type="domain" description="PPM-type phosphatase" evidence="3">
    <location>
        <begin position="785"/>
        <end position="1182"/>
    </location>
</feature>
<evidence type="ECO:0000259" key="3">
    <source>
        <dbReference type="PROSITE" id="PS51746"/>
    </source>
</evidence>
<evidence type="ECO:0000313" key="5">
    <source>
        <dbReference type="Proteomes" id="UP000256970"/>
    </source>
</evidence>
<keyword evidence="5" id="KW-1185">Reference proteome</keyword>
<accession>A0A383WQH0</accession>
<dbReference type="GO" id="GO:2001070">
    <property type="term" value="F:starch binding"/>
    <property type="evidence" value="ECO:0007669"/>
    <property type="project" value="InterPro"/>
</dbReference>
<dbReference type="PROSITE" id="PS51746">
    <property type="entry name" value="PPM_2"/>
    <property type="match status" value="1"/>
</dbReference>
<feature type="region of interest" description="Disordered" evidence="1">
    <location>
        <begin position="297"/>
        <end position="321"/>
    </location>
</feature>
<dbReference type="PROSITE" id="PS51166">
    <property type="entry name" value="CBM20"/>
    <property type="match status" value="1"/>
</dbReference>
<dbReference type="PANTHER" id="PTHR12320:SF1">
    <property type="entry name" value="PROTEIN PHOSPHATASE PTC7 HOMOLOG"/>
    <property type="match status" value="1"/>
</dbReference>
<dbReference type="GO" id="GO:0004722">
    <property type="term" value="F:protein serine/threonine phosphatase activity"/>
    <property type="evidence" value="ECO:0007669"/>
    <property type="project" value="TreeGrafter"/>
</dbReference>
<feature type="region of interest" description="Disordered" evidence="1">
    <location>
        <begin position="1193"/>
        <end position="1226"/>
    </location>
</feature>
<evidence type="ECO:0000259" key="2">
    <source>
        <dbReference type="PROSITE" id="PS51166"/>
    </source>
</evidence>
<dbReference type="SUPFAM" id="SSF81606">
    <property type="entry name" value="PP2C-like"/>
    <property type="match status" value="1"/>
</dbReference>
<dbReference type="SUPFAM" id="SSF49452">
    <property type="entry name" value="Starch-binding domain-like"/>
    <property type="match status" value="1"/>
</dbReference>
<evidence type="ECO:0008006" key="6">
    <source>
        <dbReference type="Google" id="ProtNLM"/>
    </source>
</evidence>
<dbReference type="InterPro" id="IPR002044">
    <property type="entry name" value="CBM20"/>
</dbReference>
<dbReference type="CDD" id="cd05467">
    <property type="entry name" value="CBM20"/>
    <property type="match status" value="1"/>
</dbReference>
<dbReference type="Pfam" id="PF00686">
    <property type="entry name" value="CBM_20"/>
    <property type="match status" value="1"/>
</dbReference>
<proteinExistence type="predicted"/>
<dbReference type="Gene3D" id="3.60.40.10">
    <property type="entry name" value="PPM-type phosphatase domain"/>
    <property type="match status" value="1"/>
</dbReference>
<dbReference type="InterPro" id="IPR013783">
    <property type="entry name" value="Ig-like_fold"/>
</dbReference>
<feature type="region of interest" description="Disordered" evidence="1">
    <location>
        <begin position="417"/>
        <end position="462"/>
    </location>
</feature>
<dbReference type="SMART" id="SM00331">
    <property type="entry name" value="PP2C_SIG"/>
    <property type="match status" value="1"/>
</dbReference>
<feature type="compositionally biased region" description="Low complexity" evidence="1">
    <location>
        <begin position="417"/>
        <end position="440"/>
    </location>
</feature>
<feature type="domain" description="CBM20" evidence="2">
    <location>
        <begin position="59"/>
        <end position="162"/>
    </location>
</feature>
<dbReference type="InterPro" id="IPR039123">
    <property type="entry name" value="PPTC7"/>
</dbReference>
<evidence type="ECO:0000256" key="1">
    <source>
        <dbReference type="SAM" id="MobiDB-lite"/>
    </source>
</evidence>
<name>A0A383WQH0_TETOB</name>
<dbReference type="InterPro" id="IPR036457">
    <property type="entry name" value="PPM-type-like_dom_sf"/>
</dbReference>
<dbReference type="SMART" id="SM01065">
    <property type="entry name" value="CBM_2"/>
    <property type="match status" value="1"/>
</dbReference>